<keyword evidence="5" id="KW-1185">Reference proteome</keyword>
<proteinExistence type="predicted"/>
<feature type="region of interest" description="Disordered" evidence="2">
    <location>
        <begin position="329"/>
        <end position="355"/>
    </location>
</feature>
<organism evidence="4 5">
    <name type="scientific">Hevea brasiliensis</name>
    <name type="common">Para rubber tree</name>
    <name type="synonym">Siphonia brasiliensis</name>
    <dbReference type="NCBI Taxonomy" id="3981"/>
    <lineage>
        <taxon>Eukaryota</taxon>
        <taxon>Viridiplantae</taxon>
        <taxon>Streptophyta</taxon>
        <taxon>Embryophyta</taxon>
        <taxon>Tracheophyta</taxon>
        <taxon>Spermatophyta</taxon>
        <taxon>Magnoliopsida</taxon>
        <taxon>eudicotyledons</taxon>
        <taxon>Gunneridae</taxon>
        <taxon>Pentapetalae</taxon>
        <taxon>rosids</taxon>
        <taxon>fabids</taxon>
        <taxon>Malpighiales</taxon>
        <taxon>Euphorbiaceae</taxon>
        <taxon>Crotonoideae</taxon>
        <taxon>Micrandreae</taxon>
        <taxon>Hevea</taxon>
    </lineage>
</organism>
<protein>
    <recommendedName>
        <fullName evidence="6">Late embryogenesis abundant protein D-29</fullName>
    </recommendedName>
</protein>
<dbReference type="PANTHER" id="PTHR47372:SF33">
    <property type="entry name" value="LATE EMBRYOGENESIS ABUNDANT (LEA) PROTEIN-RELATED"/>
    <property type="match status" value="1"/>
</dbReference>
<feature type="compositionally biased region" description="Basic and acidic residues" evidence="2">
    <location>
        <begin position="91"/>
        <end position="128"/>
    </location>
</feature>
<evidence type="ECO:0008006" key="6">
    <source>
        <dbReference type="Google" id="ProtNLM"/>
    </source>
</evidence>
<evidence type="ECO:0000313" key="5">
    <source>
        <dbReference type="Proteomes" id="UP001174677"/>
    </source>
</evidence>
<reference evidence="4" key="1">
    <citation type="journal article" date="2023" name="Plant Biotechnol. J.">
        <title>Chromosome-level wild Hevea brasiliensis genome provides new tools for genomic-assisted breeding and valuable loci to elevate rubber yield.</title>
        <authorList>
            <person name="Cheng H."/>
            <person name="Song X."/>
            <person name="Hu Y."/>
            <person name="Wu T."/>
            <person name="Yang Q."/>
            <person name="An Z."/>
            <person name="Feng S."/>
            <person name="Deng Z."/>
            <person name="Wu W."/>
            <person name="Zeng X."/>
            <person name="Tu M."/>
            <person name="Wang X."/>
            <person name="Huang H."/>
        </authorList>
    </citation>
    <scope>NUCLEOTIDE SEQUENCE</scope>
    <source>
        <strain evidence="4">MT/VB/25A 57/8</strain>
    </source>
</reference>
<feature type="chain" id="PRO_5046931105" description="Late embryogenesis abundant protein D-29" evidence="3">
    <location>
        <begin position="20"/>
        <end position="355"/>
    </location>
</feature>
<feature type="compositionally biased region" description="Basic and acidic residues" evidence="2">
    <location>
        <begin position="342"/>
        <end position="355"/>
    </location>
</feature>
<dbReference type="EMBL" id="JARPOI010000009">
    <property type="protein sequence ID" value="KAJ9172781.1"/>
    <property type="molecule type" value="Genomic_DNA"/>
</dbReference>
<keyword evidence="3" id="KW-0732">Signal</keyword>
<evidence type="ECO:0000256" key="2">
    <source>
        <dbReference type="SAM" id="MobiDB-lite"/>
    </source>
</evidence>
<feature type="coiled-coil region" evidence="1">
    <location>
        <begin position="268"/>
        <end position="295"/>
    </location>
</feature>
<feature type="signal peptide" evidence="3">
    <location>
        <begin position="1"/>
        <end position="19"/>
    </location>
</feature>
<evidence type="ECO:0000313" key="4">
    <source>
        <dbReference type="EMBL" id="KAJ9172781.1"/>
    </source>
</evidence>
<name>A0ABQ9LXT0_HEVBR</name>
<feature type="region of interest" description="Disordered" evidence="2">
    <location>
        <begin position="89"/>
        <end position="128"/>
    </location>
</feature>
<dbReference type="Proteomes" id="UP001174677">
    <property type="component" value="Chromosome 9"/>
</dbReference>
<evidence type="ECO:0000256" key="1">
    <source>
        <dbReference type="SAM" id="Coils"/>
    </source>
</evidence>
<keyword evidence="1" id="KW-0175">Coiled coil</keyword>
<accession>A0ABQ9LXT0</accession>
<sequence length="355" mass="39088">MGKCVIMMMAAAMVVVLWAAVSVDVGWCKDAVNMAASNVEVKAKEMKQKAAMQGVKEKADSWSDWAYGKFSGGLGLKGNDAREAAQNLMDRASRTSDTVKRAASEASRRASEKKGKADQVIRMASDRASDAREAMAGAMNYGKDKNDAYDMASNWVSDSKDAMAEGMHYGRSRLGKAYEEAMKHGKERAAHVHDEAKQQFNKAKGAMESGMGYRRWDEMDVFEEAINKVGEACMTAKETMNFQGKSKYEAAKERMSKATGDLGAKMRNERATDMYDEAKQKIDTASDTAMEKAKNAKRAMQGAMGHEIWEEMGAFVEAVNNVGTAYRSAKEDTTFQGQSKYEAAKERMSKDTADH</sequence>
<evidence type="ECO:0000256" key="3">
    <source>
        <dbReference type="SAM" id="SignalP"/>
    </source>
</evidence>
<dbReference type="PANTHER" id="PTHR47372">
    <property type="entry name" value="DAUER UP-REGULATED-RELATED"/>
    <property type="match status" value="1"/>
</dbReference>
<comment type="caution">
    <text evidence="4">The sequence shown here is derived from an EMBL/GenBank/DDBJ whole genome shotgun (WGS) entry which is preliminary data.</text>
</comment>
<gene>
    <name evidence="4" type="ORF">P3X46_015989</name>
</gene>